<protein>
    <recommendedName>
        <fullName evidence="13 14">Crossover junction endodeoxyribonuclease RuvC</fullName>
        <ecNumber evidence="13 14">3.1.21.10</ecNumber>
    </recommendedName>
    <alternativeName>
        <fullName evidence="13">Holliday junction nuclease RuvC</fullName>
    </alternativeName>
    <alternativeName>
        <fullName evidence="13">Holliday junction resolvase RuvC</fullName>
    </alternativeName>
</protein>
<dbReference type="SUPFAM" id="SSF53098">
    <property type="entry name" value="Ribonuclease H-like"/>
    <property type="match status" value="1"/>
</dbReference>
<feature type="active site" evidence="13">
    <location>
        <position position="76"/>
    </location>
</feature>
<dbReference type="Gene3D" id="3.30.420.10">
    <property type="entry name" value="Ribonuclease H-like superfamily/Ribonuclease H"/>
    <property type="match status" value="1"/>
</dbReference>
<dbReference type="InterPro" id="IPR020563">
    <property type="entry name" value="X-over_junc_endoDNase_Mg_BS"/>
</dbReference>
<feature type="binding site" evidence="13">
    <location>
        <position position="14"/>
    </location>
    <ligand>
        <name>Mg(2+)</name>
        <dbReference type="ChEBI" id="CHEBI:18420"/>
        <label>1</label>
    </ligand>
</feature>
<dbReference type="GO" id="GO:0006281">
    <property type="term" value="P:DNA repair"/>
    <property type="evidence" value="ECO:0007669"/>
    <property type="project" value="UniProtKB-UniRule"/>
</dbReference>
<evidence type="ECO:0000256" key="11">
    <source>
        <dbReference type="ARBA" id="ARBA00023204"/>
    </source>
</evidence>
<keyword evidence="10 13" id="KW-0233">DNA recombination</keyword>
<evidence type="ECO:0000256" key="14">
    <source>
        <dbReference type="NCBIfam" id="TIGR00228"/>
    </source>
</evidence>
<dbReference type="HAMAP" id="MF_00034">
    <property type="entry name" value="RuvC"/>
    <property type="match status" value="1"/>
</dbReference>
<evidence type="ECO:0000256" key="7">
    <source>
        <dbReference type="ARBA" id="ARBA00022801"/>
    </source>
</evidence>
<keyword evidence="7 13" id="KW-0378">Hydrolase</keyword>
<dbReference type="GO" id="GO:0005737">
    <property type="term" value="C:cytoplasm"/>
    <property type="evidence" value="ECO:0007669"/>
    <property type="project" value="UniProtKB-SubCell"/>
</dbReference>
<gene>
    <name evidence="13 15" type="primary">ruvC</name>
    <name evidence="15" type="ORF">H9784_10180</name>
</gene>
<reference evidence="15" key="1">
    <citation type="journal article" date="2021" name="PeerJ">
        <title>Extensive microbial diversity within the chicken gut microbiome revealed by metagenomics and culture.</title>
        <authorList>
            <person name="Gilroy R."/>
            <person name="Ravi A."/>
            <person name="Getino M."/>
            <person name="Pursley I."/>
            <person name="Horton D.L."/>
            <person name="Alikhan N.F."/>
            <person name="Baker D."/>
            <person name="Gharbi K."/>
            <person name="Hall N."/>
            <person name="Watson M."/>
            <person name="Adriaenssens E.M."/>
            <person name="Foster-Nyarko E."/>
            <person name="Jarju S."/>
            <person name="Secka A."/>
            <person name="Antonio M."/>
            <person name="Oren A."/>
            <person name="Chaudhuri R.R."/>
            <person name="La Ragione R."/>
            <person name="Hildebrand F."/>
            <person name="Pallen M.J."/>
        </authorList>
    </citation>
    <scope>NUCLEOTIDE SEQUENCE</scope>
    <source>
        <strain evidence="15">5032</strain>
    </source>
</reference>
<evidence type="ECO:0000256" key="4">
    <source>
        <dbReference type="ARBA" id="ARBA00022723"/>
    </source>
</evidence>
<dbReference type="Proteomes" id="UP000823821">
    <property type="component" value="Unassembled WGS sequence"/>
</dbReference>
<dbReference type="AlphaFoldDB" id="A0A9D2HPG5"/>
<name>A0A9D2HPG5_9BACT</name>
<evidence type="ECO:0000256" key="5">
    <source>
        <dbReference type="ARBA" id="ARBA00022759"/>
    </source>
</evidence>
<accession>A0A9D2HPG5</accession>
<evidence type="ECO:0000256" key="9">
    <source>
        <dbReference type="ARBA" id="ARBA00023125"/>
    </source>
</evidence>
<evidence type="ECO:0000256" key="8">
    <source>
        <dbReference type="ARBA" id="ARBA00022842"/>
    </source>
</evidence>
<comment type="similarity">
    <text evidence="1 13">Belongs to the RuvC family.</text>
</comment>
<dbReference type="FunFam" id="3.30.420.10:FF:000002">
    <property type="entry name" value="Crossover junction endodeoxyribonuclease RuvC"/>
    <property type="match status" value="1"/>
</dbReference>
<evidence type="ECO:0000256" key="13">
    <source>
        <dbReference type="HAMAP-Rule" id="MF_00034"/>
    </source>
</evidence>
<dbReference type="CDD" id="cd16962">
    <property type="entry name" value="RuvC"/>
    <property type="match status" value="1"/>
</dbReference>
<evidence type="ECO:0000313" key="16">
    <source>
        <dbReference type="Proteomes" id="UP000823821"/>
    </source>
</evidence>
<dbReference type="InterPro" id="IPR036397">
    <property type="entry name" value="RNaseH_sf"/>
</dbReference>
<comment type="subcellular location">
    <subcellularLocation>
        <location evidence="13">Cytoplasm</location>
    </subcellularLocation>
</comment>
<comment type="caution">
    <text evidence="15">The sequence shown here is derived from an EMBL/GenBank/DDBJ whole genome shotgun (WGS) entry which is preliminary data.</text>
</comment>
<evidence type="ECO:0000256" key="2">
    <source>
        <dbReference type="ARBA" id="ARBA00022490"/>
    </source>
</evidence>
<feature type="active site" evidence="13">
    <location>
        <position position="149"/>
    </location>
</feature>
<feature type="binding site" evidence="13">
    <location>
        <position position="149"/>
    </location>
    <ligand>
        <name>Mg(2+)</name>
        <dbReference type="ChEBI" id="CHEBI:18420"/>
        <label>1</label>
    </ligand>
</feature>
<comment type="function">
    <text evidence="13">The RuvA-RuvB-RuvC complex processes Holliday junction (HJ) DNA during genetic recombination and DNA repair. Endonuclease that resolves HJ intermediates. Cleaves cruciform DNA by making single-stranded nicks across the HJ at symmetrical positions within the homologous arms, yielding a 5'-phosphate and a 3'-hydroxyl group; requires a central core of homology in the junction. The consensus cleavage sequence is 5'-(A/T)TT(C/G)-3'. Cleavage occurs on the 3'-side of the TT dinucleotide at the point of strand exchange. HJ branch migration catalyzed by RuvA-RuvB allows RuvC to scan DNA until it finds its consensus sequence, where it cleaves and resolves the cruciform DNA.</text>
</comment>
<dbReference type="GO" id="GO:0008821">
    <property type="term" value="F:crossover junction DNA endonuclease activity"/>
    <property type="evidence" value="ECO:0007669"/>
    <property type="project" value="UniProtKB-UniRule"/>
</dbReference>
<proteinExistence type="inferred from homology"/>
<dbReference type="NCBIfam" id="TIGR00228">
    <property type="entry name" value="ruvC"/>
    <property type="match status" value="1"/>
</dbReference>
<dbReference type="GO" id="GO:0000287">
    <property type="term" value="F:magnesium ion binding"/>
    <property type="evidence" value="ECO:0007669"/>
    <property type="project" value="UniProtKB-UniRule"/>
</dbReference>
<comment type="cofactor">
    <cofactor evidence="13">
        <name>Mg(2+)</name>
        <dbReference type="ChEBI" id="CHEBI:18420"/>
    </cofactor>
    <text evidence="13">Binds 2 Mg(2+) ion per subunit.</text>
</comment>
<dbReference type="PANTHER" id="PTHR30194:SF3">
    <property type="entry name" value="CROSSOVER JUNCTION ENDODEOXYRIBONUCLEASE RUVC"/>
    <property type="match status" value="1"/>
</dbReference>
<evidence type="ECO:0000256" key="3">
    <source>
        <dbReference type="ARBA" id="ARBA00022722"/>
    </source>
</evidence>
<keyword evidence="3 13" id="KW-0540">Nuclease</keyword>
<keyword evidence="8 13" id="KW-0460">Magnesium</keyword>
<keyword evidence="6 13" id="KW-0227">DNA damage</keyword>
<dbReference type="InterPro" id="IPR002176">
    <property type="entry name" value="X-over_junc_endoDNase_RuvC"/>
</dbReference>
<keyword evidence="2 13" id="KW-0963">Cytoplasm</keyword>
<feature type="active site" evidence="13">
    <location>
        <position position="14"/>
    </location>
</feature>
<dbReference type="GO" id="GO:0006310">
    <property type="term" value="P:DNA recombination"/>
    <property type="evidence" value="ECO:0007669"/>
    <property type="project" value="UniProtKB-UniRule"/>
</dbReference>
<organism evidence="15 16">
    <name type="scientific">Candidatus Desulfovibrio intestinavium</name>
    <dbReference type="NCBI Taxonomy" id="2838534"/>
    <lineage>
        <taxon>Bacteria</taxon>
        <taxon>Pseudomonadati</taxon>
        <taxon>Thermodesulfobacteriota</taxon>
        <taxon>Desulfovibrionia</taxon>
        <taxon>Desulfovibrionales</taxon>
        <taxon>Desulfovibrionaceae</taxon>
        <taxon>Desulfovibrio</taxon>
    </lineage>
</organism>
<dbReference type="PANTHER" id="PTHR30194">
    <property type="entry name" value="CROSSOVER JUNCTION ENDODEOXYRIBONUCLEASE RUVC"/>
    <property type="match status" value="1"/>
</dbReference>
<dbReference type="GO" id="GO:0048476">
    <property type="term" value="C:Holliday junction resolvase complex"/>
    <property type="evidence" value="ECO:0007669"/>
    <property type="project" value="UniProtKB-UniRule"/>
</dbReference>
<evidence type="ECO:0000256" key="12">
    <source>
        <dbReference type="ARBA" id="ARBA00029354"/>
    </source>
</evidence>
<keyword evidence="9 13" id="KW-0238">DNA-binding</keyword>
<evidence type="ECO:0000256" key="10">
    <source>
        <dbReference type="ARBA" id="ARBA00023172"/>
    </source>
</evidence>
<dbReference type="EMBL" id="DWZD01000053">
    <property type="protein sequence ID" value="HJA79912.1"/>
    <property type="molecule type" value="Genomic_DNA"/>
</dbReference>
<reference evidence="15" key="2">
    <citation type="submission" date="2021-04" db="EMBL/GenBank/DDBJ databases">
        <authorList>
            <person name="Gilroy R."/>
        </authorList>
    </citation>
    <scope>NUCLEOTIDE SEQUENCE</scope>
    <source>
        <strain evidence="15">5032</strain>
    </source>
</reference>
<feature type="binding site" evidence="13">
    <location>
        <position position="76"/>
    </location>
    <ligand>
        <name>Mg(2+)</name>
        <dbReference type="ChEBI" id="CHEBI:18420"/>
        <label>2</label>
    </ligand>
</feature>
<dbReference type="PRINTS" id="PR00696">
    <property type="entry name" value="RSOLVASERUVC"/>
</dbReference>
<dbReference type="PROSITE" id="PS01321">
    <property type="entry name" value="RUVC"/>
    <property type="match status" value="1"/>
</dbReference>
<keyword evidence="4 13" id="KW-0479">Metal-binding</keyword>
<sequence>MKTPSSPLSVIGIDPGSQRTGWGIIREASGVLTLVDCGIIRTASGGEAAFSARLARIFAELAAVVRRHAPAEAAIEQVFTAKNAASALKLGQARGAAVAACAACGVPVSDYAPTLVKKSLVGTGRAEKEQVAFMVRRLLNARGEGWALDTSDALAVAICHLTMRRFASLGRS</sequence>
<comment type="catalytic activity">
    <reaction evidence="12 13">
        <text>Endonucleolytic cleavage at a junction such as a reciprocal single-stranded crossover between two homologous DNA duplexes (Holliday junction).</text>
        <dbReference type="EC" id="3.1.21.10"/>
    </reaction>
</comment>
<keyword evidence="5 13" id="KW-0255">Endonuclease</keyword>
<comment type="subunit">
    <text evidence="13">Homodimer which binds Holliday junction (HJ) DNA. The HJ becomes 2-fold symmetrical on binding to RuvC with unstacked arms; it has a different conformation from HJ DNA in complex with RuvA. In the full resolvosome a probable DNA-RuvA(4)-RuvB(12)-RuvC(2) complex forms which resolves the HJ.</text>
</comment>
<evidence type="ECO:0000313" key="15">
    <source>
        <dbReference type="EMBL" id="HJA79912.1"/>
    </source>
</evidence>
<dbReference type="Pfam" id="PF02075">
    <property type="entry name" value="RuvC"/>
    <property type="match status" value="1"/>
</dbReference>
<dbReference type="InterPro" id="IPR012337">
    <property type="entry name" value="RNaseH-like_sf"/>
</dbReference>
<dbReference type="GO" id="GO:0003677">
    <property type="term" value="F:DNA binding"/>
    <property type="evidence" value="ECO:0007669"/>
    <property type="project" value="UniProtKB-KW"/>
</dbReference>
<evidence type="ECO:0000256" key="6">
    <source>
        <dbReference type="ARBA" id="ARBA00022763"/>
    </source>
</evidence>
<dbReference type="EC" id="3.1.21.10" evidence="13 14"/>
<keyword evidence="11 13" id="KW-0234">DNA repair</keyword>
<evidence type="ECO:0000256" key="1">
    <source>
        <dbReference type="ARBA" id="ARBA00009518"/>
    </source>
</evidence>